<protein>
    <recommendedName>
        <fullName evidence="1">CHK kinase-like domain-containing protein</fullName>
    </recommendedName>
</protein>
<evidence type="ECO:0000259" key="1">
    <source>
        <dbReference type="SMART" id="SM00587"/>
    </source>
</evidence>
<organism evidence="2 3">
    <name type="scientific">Psylliodes chrysocephalus</name>
    <dbReference type="NCBI Taxonomy" id="3402493"/>
    <lineage>
        <taxon>Eukaryota</taxon>
        <taxon>Metazoa</taxon>
        <taxon>Ecdysozoa</taxon>
        <taxon>Arthropoda</taxon>
        <taxon>Hexapoda</taxon>
        <taxon>Insecta</taxon>
        <taxon>Pterygota</taxon>
        <taxon>Neoptera</taxon>
        <taxon>Endopterygota</taxon>
        <taxon>Coleoptera</taxon>
        <taxon>Polyphaga</taxon>
        <taxon>Cucujiformia</taxon>
        <taxon>Chrysomeloidea</taxon>
        <taxon>Chrysomelidae</taxon>
        <taxon>Galerucinae</taxon>
        <taxon>Alticini</taxon>
        <taxon>Psylliodes</taxon>
    </lineage>
</organism>
<dbReference type="Gene3D" id="3.90.1200.10">
    <property type="match status" value="1"/>
</dbReference>
<reference evidence="2" key="1">
    <citation type="submission" date="2022-01" db="EMBL/GenBank/DDBJ databases">
        <authorList>
            <person name="King R."/>
        </authorList>
    </citation>
    <scope>NUCLEOTIDE SEQUENCE</scope>
</reference>
<dbReference type="SUPFAM" id="SSF56112">
    <property type="entry name" value="Protein kinase-like (PK-like)"/>
    <property type="match status" value="2"/>
</dbReference>
<proteinExistence type="predicted"/>
<dbReference type="InterPro" id="IPR004119">
    <property type="entry name" value="EcKL"/>
</dbReference>
<evidence type="ECO:0000313" key="3">
    <source>
        <dbReference type="Proteomes" id="UP001153636"/>
    </source>
</evidence>
<accession>A0A9P0CS40</accession>
<gene>
    <name evidence="2" type="ORF">PSYICH_LOCUS7959</name>
</gene>
<dbReference type="SMART" id="SM00587">
    <property type="entry name" value="CHK"/>
    <property type="match status" value="1"/>
</dbReference>
<dbReference type="InterPro" id="IPR011009">
    <property type="entry name" value="Kinase-like_dom_sf"/>
</dbReference>
<evidence type="ECO:0000313" key="2">
    <source>
        <dbReference type="EMBL" id="CAH1107309.1"/>
    </source>
</evidence>
<dbReference type="PANTHER" id="PTHR11012:SF30">
    <property type="entry name" value="PROTEIN KINASE-LIKE DOMAIN-CONTAINING"/>
    <property type="match status" value="1"/>
</dbReference>
<dbReference type="EMBL" id="OV651832">
    <property type="protein sequence ID" value="CAH1107309.1"/>
    <property type="molecule type" value="Genomic_DNA"/>
</dbReference>
<name>A0A9P0CS40_9CUCU</name>
<dbReference type="Proteomes" id="UP001153636">
    <property type="component" value="Chromosome 20"/>
</dbReference>
<dbReference type="Pfam" id="PF02958">
    <property type="entry name" value="EcKL"/>
    <property type="match status" value="2"/>
</dbReference>
<feature type="domain" description="CHK kinase-like" evidence="1">
    <location>
        <begin position="120"/>
        <end position="315"/>
    </location>
</feature>
<dbReference type="AlphaFoldDB" id="A0A9P0CS40"/>
<dbReference type="InterPro" id="IPR015897">
    <property type="entry name" value="CHK_kinase-like"/>
</dbReference>
<dbReference type="OrthoDB" id="8250698at2759"/>
<dbReference type="PANTHER" id="PTHR11012">
    <property type="entry name" value="PROTEIN KINASE-LIKE DOMAIN-CONTAINING"/>
    <property type="match status" value="1"/>
</dbReference>
<sequence>MEDNNNYIVKCIKEAVGTDKCCVELEGKSEKGEGNLGDVCFVKVTFNESNSNNELHLVVKSSKHVPTMEEFIPFIFKQEILFYTQVIPIFYNFQQEKNVKEPFAAFPKCYKTFTDSIEVIILKNLKIKGYELYKRCLPMNINHIKLVLKNYAKLHAISFAISDQRKDIFKKLESIYDSTTFVKLINNFEDMYDKVADKAIKDLNEAGRQDLADKYKYLKEKGIMKLMVESLGNVPKEKVVTHGDCHSNNFLFEYKNGDKKTPSNMAFIDFQMSNLLSPMQDVGYLLYMVASKEEFSHFTELMEFYHQELSLFLTELGSDVNRIFPKSIMWEHWKKYTFFGFSQAAGFIELFYADYSSEDQTGNVDFVASKIAKDRKAYLERLVFKISMENVNTYLTNCIKNAFCSEECCVETEGTPGKGDGYVGDVYFFKVMFNKANQNETEVHLVAKVSKYVPAMEKFMSHSFNREINFYNEIIPTIRNFQESKQLKEPIRFAKCYKAFQDSSLQVILLQNLKTRGYELHPRNMPMDLNHIKDQRRDVFNKIENMFDHSLFIEDMSTFTDFFNESGNKVHQDLIEAARPDLAEKYVLFKERGLAKIIKEVLEDIPKEVVVIHGDCNSNNLLFRYKQLLNGCNSEFYQPVHKKGKYYYYLNAIETAPLDINLDDTDLITQKEYITLYRVKIDIMKFKY</sequence>
<keyword evidence="3" id="KW-1185">Reference proteome</keyword>